<accession>A0ABS8SFH2</accession>
<keyword evidence="2" id="KW-1185">Reference proteome</keyword>
<organism evidence="1 2">
    <name type="scientific">Datura stramonium</name>
    <name type="common">Jimsonweed</name>
    <name type="synonym">Common thornapple</name>
    <dbReference type="NCBI Taxonomy" id="4076"/>
    <lineage>
        <taxon>Eukaryota</taxon>
        <taxon>Viridiplantae</taxon>
        <taxon>Streptophyta</taxon>
        <taxon>Embryophyta</taxon>
        <taxon>Tracheophyta</taxon>
        <taxon>Spermatophyta</taxon>
        <taxon>Magnoliopsida</taxon>
        <taxon>eudicotyledons</taxon>
        <taxon>Gunneridae</taxon>
        <taxon>Pentapetalae</taxon>
        <taxon>asterids</taxon>
        <taxon>lamiids</taxon>
        <taxon>Solanales</taxon>
        <taxon>Solanaceae</taxon>
        <taxon>Solanoideae</taxon>
        <taxon>Datureae</taxon>
        <taxon>Datura</taxon>
    </lineage>
</organism>
<name>A0ABS8SFH2_DATST</name>
<proteinExistence type="predicted"/>
<dbReference type="EMBL" id="JACEIK010000467">
    <property type="protein sequence ID" value="MCD7457647.1"/>
    <property type="molecule type" value="Genomic_DNA"/>
</dbReference>
<evidence type="ECO:0000313" key="2">
    <source>
        <dbReference type="Proteomes" id="UP000823775"/>
    </source>
</evidence>
<reference evidence="1 2" key="1">
    <citation type="journal article" date="2021" name="BMC Genomics">
        <title>Datura genome reveals duplications of psychoactive alkaloid biosynthetic genes and high mutation rate following tissue culture.</title>
        <authorList>
            <person name="Rajewski A."/>
            <person name="Carter-House D."/>
            <person name="Stajich J."/>
            <person name="Litt A."/>
        </authorList>
    </citation>
    <scope>NUCLEOTIDE SEQUENCE [LARGE SCALE GENOMIC DNA]</scope>
    <source>
        <strain evidence="1">AR-01</strain>
    </source>
</reference>
<dbReference type="Proteomes" id="UP000823775">
    <property type="component" value="Unassembled WGS sequence"/>
</dbReference>
<comment type="caution">
    <text evidence="1">The sequence shown here is derived from an EMBL/GenBank/DDBJ whole genome shotgun (WGS) entry which is preliminary data.</text>
</comment>
<protein>
    <submittedName>
        <fullName evidence="1">Uncharacterized protein</fullName>
    </submittedName>
</protein>
<gene>
    <name evidence="1" type="ORF">HAX54_035651</name>
</gene>
<sequence>MESNRFDTNNVRSNDEVGRLRQPHIPNYWNTGGYTNSCMTLLLEEPHCTCHLKIEQEINTRRQGDERGESYLLSYRFELINGDLKHKIYHPEQHELELETEEGEDIGGEEKQDLDYRVLVDGKQQIKGIGIF</sequence>
<evidence type="ECO:0000313" key="1">
    <source>
        <dbReference type="EMBL" id="MCD7457647.1"/>
    </source>
</evidence>